<name>A0A7X2Z3Z6_9BACL</name>
<gene>
    <name evidence="1" type="ORF">GNP95_19600</name>
</gene>
<evidence type="ECO:0008006" key="3">
    <source>
        <dbReference type="Google" id="ProtNLM"/>
    </source>
</evidence>
<protein>
    <recommendedName>
        <fullName evidence="3">Bactofilin</fullName>
    </recommendedName>
</protein>
<dbReference type="EMBL" id="WNZW01000010">
    <property type="protein sequence ID" value="MUG47176.1"/>
    <property type="molecule type" value="Genomic_DNA"/>
</dbReference>
<sequence>MEERLAKDIRINGMGQVPGGNYGKINTDGAATIQGEVRCASFTANGSLKLTNSIYAEQFRLNGTGRSSGTIAGGKLRVDGTMKLDGDVSFSSININGMLQARGGAVGEQAHIDGGMKLDGSAQYETLKVHGLLQVCGRLRARELDIVMAGACRASEIRGERISVRKRLGASRVLAWLSSSLAPCLTAELIEGDDIVLEATKAGVVRGNTIRIGPGCEIDHVEYRVHYEADPGASVGRAGQAP</sequence>
<dbReference type="Proteomes" id="UP000447876">
    <property type="component" value="Unassembled WGS sequence"/>
</dbReference>
<evidence type="ECO:0000313" key="2">
    <source>
        <dbReference type="Proteomes" id="UP000447876"/>
    </source>
</evidence>
<dbReference type="RefSeq" id="WP_155612552.1">
    <property type="nucleotide sequence ID" value="NZ_BOSM01000008.1"/>
</dbReference>
<evidence type="ECO:0000313" key="1">
    <source>
        <dbReference type="EMBL" id="MUG47176.1"/>
    </source>
</evidence>
<proteinExistence type="predicted"/>
<organism evidence="1 2">
    <name type="scientific">Paenibacillus woosongensis</name>
    <dbReference type="NCBI Taxonomy" id="307580"/>
    <lineage>
        <taxon>Bacteria</taxon>
        <taxon>Bacillati</taxon>
        <taxon>Bacillota</taxon>
        <taxon>Bacilli</taxon>
        <taxon>Bacillales</taxon>
        <taxon>Paenibacillaceae</taxon>
        <taxon>Paenibacillus</taxon>
    </lineage>
</organism>
<accession>A0A7X2Z3Z6</accession>
<comment type="caution">
    <text evidence="1">The sequence shown here is derived from an EMBL/GenBank/DDBJ whole genome shotgun (WGS) entry which is preliminary data.</text>
</comment>
<dbReference type="OrthoDB" id="1730007at2"/>
<dbReference type="AlphaFoldDB" id="A0A7X2Z3Z6"/>
<reference evidence="1 2" key="1">
    <citation type="submission" date="2019-11" db="EMBL/GenBank/DDBJ databases">
        <title>Draft genome sequences of five Paenibacillus species of dairy origin.</title>
        <authorList>
            <person name="Olajide A.M."/>
            <person name="Chen S."/>
            <person name="Lapointe G."/>
        </authorList>
    </citation>
    <scope>NUCLEOTIDE SEQUENCE [LARGE SCALE GENOMIC DNA]</scope>
    <source>
        <strain evidence="1 2">12CR55</strain>
    </source>
</reference>